<evidence type="ECO:0000256" key="5">
    <source>
        <dbReference type="ARBA" id="ARBA00022840"/>
    </source>
</evidence>
<evidence type="ECO:0000256" key="2">
    <source>
        <dbReference type="ARBA" id="ARBA00022737"/>
    </source>
</evidence>
<dbReference type="Gene3D" id="1.20.5.4130">
    <property type="match status" value="1"/>
</dbReference>
<reference evidence="11" key="1">
    <citation type="submission" date="2025-08" db="UniProtKB">
        <authorList>
            <consortium name="RefSeq"/>
        </authorList>
    </citation>
    <scope>IDENTIFICATION</scope>
    <source>
        <tissue evidence="11">Stem</tissue>
    </source>
</reference>
<dbReference type="Gene3D" id="3.80.10.10">
    <property type="entry name" value="Ribonuclease Inhibitor"/>
    <property type="match status" value="2"/>
</dbReference>
<dbReference type="PANTHER" id="PTHR36766">
    <property type="entry name" value="PLANT BROAD-SPECTRUM MILDEW RESISTANCE PROTEIN RPW8"/>
    <property type="match status" value="1"/>
</dbReference>
<dbReference type="GeneID" id="103501070"/>
<dbReference type="SUPFAM" id="SSF52540">
    <property type="entry name" value="P-loop containing nucleoside triphosphate hydrolases"/>
    <property type="match status" value="1"/>
</dbReference>
<keyword evidence="3" id="KW-0547">Nucleotide-binding</keyword>
<evidence type="ECO:0000313" key="11">
    <source>
        <dbReference type="RefSeq" id="XP_050935009.1"/>
    </source>
</evidence>
<keyword evidence="4" id="KW-0611">Plant defense</keyword>
<dbReference type="PRINTS" id="PR00364">
    <property type="entry name" value="DISEASERSIST"/>
</dbReference>
<sequence>MGDFLWTFAVEEMLKKVLKVAQEQTGLAWGFQKHLSKLQKWLLKAEAFLRDINTRKLHHDSVRMWVDDLRHLVYQADDLLDEIVYEHLRQKVHTRKMKKVCDFFSPSSNAFIFRRNMANKMMTLVELLEKHYNEAAPLGLVVNENARPEIDVISQYRETISELEDHKIVGRDVEVESIVKQVIDASNNQLTSILPIVGMGGLGKTTLAKLVFNHELVRQHFDKTVWVCVSEPFIVNKILLDILQNLQGGISNGGDSKEVLLRELQKEMLGQTYFLVLDDVWNENSFLWDELKYCLLKITGNSKNSIVVTTRSVEVAKIMGTCSGHLLSKLSDDYCWSLFKESANAYGLSMTSNLGIIQKELVKKIGGVPLVARVLGNAVKFEGDVERWKEMLKSVQRTPVEGENFVLSILKLSVDRLPSSTLKQCFSYCSIFPKDFVFKKQELVQMWMAQGFLQPQERKNLTMENVGDIYFKILLSHCLFEDANETKTEEYYKIHDLLHDIAMTISRDQNLQLDPRNILEKELQKKEIQNVVCGLRTIDFIQKIPHNIDQTLFDVSIRNFVCLRVLKISSDKLLQSIGQLKHLRYLEISSYPPMILKFPESIVSLHNLQTLKFYLSMIKEFPTNFTNLVNLRHLKFYLIGCKTPPYLSQLTQLQTLSHFAVGFENGCKITELGSLKNLQGSLSLSCLEKVENKEEANGANLAEKENLKELHLNWDMERKDNNSYNDLEVLEGLEPSKNLRSLKIHYFAGRRLPNHIFVENLREVNLRGCNNCENLPMLGQLNNLKKLEIYNFQELQIIDNEFYGNDLNQRRFFPKLEKFVMWDMINLQQWEEVMTNDASSNITIFPNLRSLEICRCPKLLNIPEVFDENNVQHLESLIVSHCNKLTKLPNGLHFCSSIQRVKIDQCSNLSINIRNKSELCYLNIGPLEKLPEDLCHLMKLRGMKIVGNMQNYDFGILQHLPSLKQINLVEDELSNNSVTQIPQQLQHLTALEFLSIENFGGIEALPEWLGNFVCLQTLSLFNCKNLKKLPSTEAMLCLTKLNRLNACRCPQLLLGNGDMEGATLSHLPQISIYRDSYVSSI</sequence>
<dbReference type="InterPro" id="IPR058922">
    <property type="entry name" value="WHD_DRP"/>
</dbReference>
<accession>A0ABM3KB52</accession>
<keyword evidence="1" id="KW-0433">Leucine-rich repeat</keyword>
<organism evidence="10 11">
    <name type="scientific">Cucumis melo</name>
    <name type="common">Muskmelon</name>
    <dbReference type="NCBI Taxonomy" id="3656"/>
    <lineage>
        <taxon>Eukaryota</taxon>
        <taxon>Viridiplantae</taxon>
        <taxon>Streptophyta</taxon>
        <taxon>Embryophyta</taxon>
        <taxon>Tracheophyta</taxon>
        <taxon>Spermatophyta</taxon>
        <taxon>Magnoliopsida</taxon>
        <taxon>eudicotyledons</taxon>
        <taxon>Gunneridae</taxon>
        <taxon>Pentapetalae</taxon>
        <taxon>rosids</taxon>
        <taxon>fabids</taxon>
        <taxon>Cucurbitales</taxon>
        <taxon>Cucurbitaceae</taxon>
        <taxon>Benincaseae</taxon>
        <taxon>Cucumis</taxon>
    </lineage>
</organism>
<keyword evidence="2" id="KW-0677">Repeat</keyword>
<keyword evidence="5" id="KW-0067">ATP-binding</keyword>
<evidence type="ECO:0000259" key="8">
    <source>
        <dbReference type="Pfam" id="PF23559"/>
    </source>
</evidence>
<gene>
    <name evidence="11" type="primary">LOC103501070</name>
</gene>
<evidence type="ECO:0000259" key="7">
    <source>
        <dbReference type="Pfam" id="PF18052"/>
    </source>
</evidence>
<protein>
    <submittedName>
        <fullName evidence="11">Disease resistance protein RGA2-like</fullName>
    </submittedName>
</protein>
<dbReference type="InterPro" id="IPR032675">
    <property type="entry name" value="LRR_dom_sf"/>
</dbReference>
<feature type="domain" description="R13L1/DRL21-like LRR repeat region" evidence="9">
    <location>
        <begin position="669"/>
        <end position="791"/>
    </location>
</feature>
<dbReference type="SUPFAM" id="SSF52058">
    <property type="entry name" value="L domain-like"/>
    <property type="match status" value="2"/>
</dbReference>
<name>A0ABM3KB52_CUCME</name>
<evidence type="ECO:0000256" key="3">
    <source>
        <dbReference type="ARBA" id="ARBA00022741"/>
    </source>
</evidence>
<dbReference type="InterPro" id="IPR002182">
    <property type="entry name" value="NB-ARC"/>
</dbReference>
<feature type="domain" description="Disease resistance protein winged helix" evidence="8">
    <location>
        <begin position="431"/>
        <end position="502"/>
    </location>
</feature>
<proteinExistence type="predicted"/>
<dbReference type="Pfam" id="PF25019">
    <property type="entry name" value="LRR_R13L1-DRL21"/>
    <property type="match status" value="2"/>
</dbReference>
<dbReference type="RefSeq" id="XP_050935009.1">
    <property type="nucleotide sequence ID" value="XM_051079052.1"/>
</dbReference>
<dbReference type="InterPro" id="IPR042197">
    <property type="entry name" value="Apaf_helical"/>
</dbReference>
<dbReference type="Pfam" id="PF00931">
    <property type="entry name" value="NB-ARC"/>
    <property type="match status" value="1"/>
</dbReference>
<dbReference type="InterPro" id="IPR036388">
    <property type="entry name" value="WH-like_DNA-bd_sf"/>
</dbReference>
<evidence type="ECO:0000256" key="1">
    <source>
        <dbReference type="ARBA" id="ARBA00022614"/>
    </source>
</evidence>
<keyword evidence="10" id="KW-1185">Reference proteome</keyword>
<feature type="domain" description="NB-ARC" evidence="6">
    <location>
        <begin position="175"/>
        <end position="344"/>
    </location>
</feature>
<evidence type="ECO:0000256" key="4">
    <source>
        <dbReference type="ARBA" id="ARBA00022821"/>
    </source>
</evidence>
<dbReference type="Gene3D" id="1.10.10.10">
    <property type="entry name" value="Winged helix-like DNA-binding domain superfamily/Winged helix DNA-binding domain"/>
    <property type="match status" value="1"/>
</dbReference>
<evidence type="ECO:0000313" key="10">
    <source>
        <dbReference type="Proteomes" id="UP001652600"/>
    </source>
</evidence>
<dbReference type="Gene3D" id="1.10.8.430">
    <property type="entry name" value="Helical domain of apoptotic protease-activating factors"/>
    <property type="match status" value="1"/>
</dbReference>
<feature type="domain" description="R13L1/DRL21-like LRR repeat region" evidence="9">
    <location>
        <begin position="942"/>
        <end position="1042"/>
    </location>
</feature>
<dbReference type="Pfam" id="PF18052">
    <property type="entry name" value="Rx_N"/>
    <property type="match status" value="1"/>
</dbReference>
<dbReference type="InterPro" id="IPR056789">
    <property type="entry name" value="LRR_R13L1-DRL21"/>
</dbReference>
<evidence type="ECO:0000259" key="9">
    <source>
        <dbReference type="Pfam" id="PF25019"/>
    </source>
</evidence>
<dbReference type="Pfam" id="PF23559">
    <property type="entry name" value="WHD_DRP"/>
    <property type="match status" value="1"/>
</dbReference>
<dbReference type="Gene3D" id="3.40.50.300">
    <property type="entry name" value="P-loop containing nucleotide triphosphate hydrolases"/>
    <property type="match status" value="1"/>
</dbReference>
<feature type="domain" description="Disease resistance N-terminal" evidence="7">
    <location>
        <begin position="9"/>
        <end position="99"/>
    </location>
</feature>
<dbReference type="InterPro" id="IPR041118">
    <property type="entry name" value="Rx_N"/>
</dbReference>
<dbReference type="Proteomes" id="UP001652600">
    <property type="component" value="Chromosome 11"/>
</dbReference>
<dbReference type="InterPro" id="IPR027417">
    <property type="entry name" value="P-loop_NTPase"/>
</dbReference>
<evidence type="ECO:0000259" key="6">
    <source>
        <dbReference type="Pfam" id="PF00931"/>
    </source>
</evidence>
<dbReference type="PANTHER" id="PTHR36766:SF70">
    <property type="entry name" value="DISEASE RESISTANCE PROTEIN RGA4"/>
    <property type="match status" value="1"/>
</dbReference>